<keyword evidence="6" id="KW-0378">Hydrolase</keyword>
<dbReference type="SUPFAM" id="SSF48208">
    <property type="entry name" value="Six-hairpin glycosidases"/>
    <property type="match status" value="1"/>
</dbReference>
<evidence type="ECO:0000259" key="3">
    <source>
        <dbReference type="Pfam" id="PF05592"/>
    </source>
</evidence>
<reference evidence="6" key="2">
    <citation type="submission" date="2021-04" db="EMBL/GenBank/DDBJ databases">
        <authorList>
            <person name="Gilroy R."/>
        </authorList>
    </citation>
    <scope>NUCLEOTIDE SEQUENCE</scope>
    <source>
        <strain evidence="6">ChiBcolR8-3208</strain>
    </source>
</reference>
<dbReference type="PANTHER" id="PTHR33307">
    <property type="entry name" value="ALPHA-RHAMNOSIDASE (EUROFUNG)"/>
    <property type="match status" value="1"/>
</dbReference>
<dbReference type="Pfam" id="PF05592">
    <property type="entry name" value="Bac_rhamnosid"/>
    <property type="match status" value="1"/>
</dbReference>
<feature type="non-terminal residue" evidence="6">
    <location>
        <position position="648"/>
    </location>
</feature>
<evidence type="ECO:0000313" key="6">
    <source>
        <dbReference type="EMBL" id="HJB38111.1"/>
    </source>
</evidence>
<dbReference type="GO" id="GO:0030596">
    <property type="term" value="F:alpha-L-rhamnosidase activity"/>
    <property type="evidence" value="ECO:0007669"/>
    <property type="project" value="UniProtKB-EC"/>
</dbReference>
<dbReference type="InterPro" id="IPR013737">
    <property type="entry name" value="Bac_rhamnosid_N"/>
</dbReference>
<dbReference type="InterPro" id="IPR016007">
    <property type="entry name" value="Alpha_rhamnosid"/>
</dbReference>
<dbReference type="Pfam" id="PF25788">
    <property type="entry name" value="Ig_Rha78A_N"/>
    <property type="match status" value="1"/>
</dbReference>
<feature type="domain" description="Alpha-L-rhamnosidase concanavalin-like" evidence="3">
    <location>
        <begin position="308"/>
        <end position="404"/>
    </location>
</feature>
<dbReference type="AlphaFoldDB" id="A0A9D2LYM1"/>
<gene>
    <name evidence="6" type="ORF">H9942_08610</name>
</gene>
<reference evidence="6" key="1">
    <citation type="journal article" date="2021" name="PeerJ">
        <title>Extensive microbial diversity within the chicken gut microbiome revealed by metagenomics and culture.</title>
        <authorList>
            <person name="Gilroy R."/>
            <person name="Ravi A."/>
            <person name="Getino M."/>
            <person name="Pursley I."/>
            <person name="Horton D.L."/>
            <person name="Alikhan N.F."/>
            <person name="Baker D."/>
            <person name="Gharbi K."/>
            <person name="Hall N."/>
            <person name="Watson M."/>
            <person name="Adriaenssens E.M."/>
            <person name="Foster-Nyarko E."/>
            <person name="Jarju S."/>
            <person name="Secka A."/>
            <person name="Antonio M."/>
            <person name="Oren A."/>
            <person name="Chaudhuri R.R."/>
            <person name="La Ragione R."/>
            <person name="Hildebrand F."/>
            <person name="Pallen M.J."/>
        </authorList>
    </citation>
    <scope>NUCLEOTIDE SEQUENCE</scope>
    <source>
        <strain evidence="6">ChiBcolR8-3208</strain>
    </source>
</reference>
<dbReference type="Pfam" id="PF08531">
    <property type="entry name" value="Bac_rhamnosid_N"/>
    <property type="match status" value="1"/>
</dbReference>
<sequence>MKLTHLRTNHITQPLGLFIRRPVFSWVAEDTTDKRQACAQIVVEAGGEIVYDSGRREDVSSLGFEAPVELKPRTRYQWTVTVWGDGGDTATASSWFETAKQEEPWAAQWIAADFTDKETQPLLAKSFTLPGEVESARAYACGVGIYELEVNGQKAGDEYLLPGYHCYDFHLEYQTFDITGLLRAGENTVGLALAPGWYKGDIIFDRYHNLYGDTMQAICEIRVQLKDGAEVTVPTDLSWKSYPSPVTFSNIYDGEHYDARREVPGWSQNGCQAQASDVLPGTEKLEKLMARLGPKIVKKASFTPTVLHTKRGETVLDFGQNMTGWVEFDVSEPVGTEVVLTYGEVLQDGCFYRDNLRSAKAEYRYISKGEKAHVRPHGTFYGFRYVKVEGVSQVRPEDFAGVHIRSDIDPTGSIETADSRVNQLFHNAMWGQFDNFLDIPTDCPQRDERLGWTGDAAIISATACKNLYMPAFFHHFLHNVGEEQRYCKGAVPFFVPAPKAPDEAGAFWLSGSPDGCAIWSDVATMMPWAVYENYGDLSLLREEYPVMKAWVERIRQDDQADGGRGLWLRGCQLGDWLALDREDGDTQNPFGATSLPYTASCFYYYSTSLTAKAAKALGYAEDAADYAALAEKIKGAILEEYFNPDGSF</sequence>
<dbReference type="Gene3D" id="1.50.10.10">
    <property type="match status" value="1"/>
</dbReference>
<dbReference type="InterPro" id="IPR035396">
    <property type="entry name" value="Bac_rhamnosid6H"/>
</dbReference>
<proteinExistence type="predicted"/>
<name>A0A9D2LYM1_9FIRM</name>
<comment type="caution">
    <text evidence="6">The sequence shown here is derived from an EMBL/GenBank/DDBJ whole genome shotgun (WGS) entry which is preliminary data.</text>
</comment>
<evidence type="ECO:0000259" key="5">
    <source>
        <dbReference type="Pfam" id="PF17389"/>
    </source>
</evidence>
<dbReference type="InterPro" id="IPR008902">
    <property type="entry name" value="Rhamnosid_concanavalin"/>
</dbReference>
<accession>A0A9D2LYM1</accession>
<evidence type="ECO:0000313" key="7">
    <source>
        <dbReference type="Proteomes" id="UP000824214"/>
    </source>
</evidence>
<dbReference type="Proteomes" id="UP000824214">
    <property type="component" value="Unassembled WGS sequence"/>
</dbReference>
<dbReference type="GO" id="GO:0005975">
    <property type="term" value="P:carbohydrate metabolic process"/>
    <property type="evidence" value="ECO:0007669"/>
    <property type="project" value="InterPro"/>
</dbReference>
<dbReference type="InterPro" id="IPR012341">
    <property type="entry name" value="6hp_glycosidase-like_sf"/>
</dbReference>
<dbReference type="EC" id="3.2.1.40" evidence="2"/>
<dbReference type="PANTHER" id="PTHR33307:SF6">
    <property type="entry name" value="ALPHA-RHAMNOSIDASE (EUROFUNG)-RELATED"/>
    <property type="match status" value="1"/>
</dbReference>
<dbReference type="EMBL" id="DWXZ01000185">
    <property type="protein sequence ID" value="HJB38111.1"/>
    <property type="molecule type" value="Genomic_DNA"/>
</dbReference>
<dbReference type="Gene3D" id="2.60.40.10">
    <property type="entry name" value="Immunoglobulins"/>
    <property type="match status" value="1"/>
</dbReference>
<dbReference type="InterPro" id="IPR013783">
    <property type="entry name" value="Ig-like_fold"/>
</dbReference>
<dbReference type="InterPro" id="IPR008928">
    <property type="entry name" value="6-hairpin_glycosidase_sf"/>
</dbReference>
<dbReference type="Gene3D" id="2.60.120.260">
    <property type="entry name" value="Galactose-binding domain-like"/>
    <property type="match status" value="2"/>
</dbReference>
<comment type="catalytic activity">
    <reaction evidence="1">
        <text>Hydrolysis of terminal non-reducing alpha-L-rhamnose residues in alpha-L-rhamnosides.</text>
        <dbReference type="EC" id="3.2.1.40"/>
    </reaction>
</comment>
<feature type="domain" description="Alpha-L-rhamnosidase six-hairpin glycosidase" evidence="5">
    <location>
        <begin position="411"/>
        <end position="647"/>
    </location>
</feature>
<evidence type="ECO:0000256" key="1">
    <source>
        <dbReference type="ARBA" id="ARBA00001445"/>
    </source>
</evidence>
<feature type="domain" description="Bacterial alpha-L-rhamnosidase N-terminal" evidence="4">
    <location>
        <begin position="132"/>
        <end position="277"/>
    </location>
</feature>
<organism evidence="6 7">
    <name type="scientific">Candidatus Acutalibacter ornithocaccae</name>
    <dbReference type="NCBI Taxonomy" id="2838416"/>
    <lineage>
        <taxon>Bacteria</taxon>
        <taxon>Bacillati</taxon>
        <taxon>Bacillota</taxon>
        <taxon>Clostridia</taxon>
        <taxon>Eubacteriales</taxon>
        <taxon>Acutalibacteraceae</taxon>
        <taxon>Acutalibacter</taxon>
    </lineage>
</organism>
<dbReference type="Pfam" id="PF17389">
    <property type="entry name" value="Bac_rhamnosid6H"/>
    <property type="match status" value="1"/>
</dbReference>
<evidence type="ECO:0000259" key="4">
    <source>
        <dbReference type="Pfam" id="PF08531"/>
    </source>
</evidence>
<evidence type="ECO:0000256" key="2">
    <source>
        <dbReference type="ARBA" id="ARBA00012652"/>
    </source>
</evidence>
<protein>
    <recommendedName>
        <fullName evidence="2">alpha-L-rhamnosidase</fullName>
        <ecNumber evidence="2">3.2.1.40</ecNumber>
    </recommendedName>
</protein>